<evidence type="ECO:0000259" key="2">
    <source>
        <dbReference type="Pfam" id="PF03795"/>
    </source>
</evidence>
<sequence>MFIIELTYIKPISDVEHYLPAHVEYLDKHYKSGHFMMSGRKEPRTGGMIIAQAESLDELTKIYHTDPFFINNIASFNVINFVPSKWAEKLNDCLS</sequence>
<evidence type="ECO:0000313" key="4">
    <source>
        <dbReference type="Proteomes" id="UP000295756"/>
    </source>
</evidence>
<dbReference type="PANTHER" id="PTHR37828">
    <property type="entry name" value="GSR2449 PROTEIN"/>
    <property type="match status" value="1"/>
</dbReference>
<gene>
    <name evidence="3" type="ORF">EW139_06295</name>
</gene>
<dbReference type="PANTHER" id="PTHR37828:SF1">
    <property type="entry name" value="YCII-RELATED DOMAIN-CONTAINING PROTEIN"/>
    <property type="match status" value="1"/>
</dbReference>
<keyword evidence="4" id="KW-1185">Reference proteome</keyword>
<organism evidence="3 4">
    <name type="scientific">Leuconostoc kimchii</name>
    <dbReference type="NCBI Taxonomy" id="136609"/>
    <lineage>
        <taxon>Bacteria</taxon>
        <taxon>Bacillati</taxon>
        <taxon>Bacillota</taxon>
        <taxon>Bacilli</taxon>
        <taxon>Lactobacillales</taxon>
        <taxon>Lactobacillaceae</taxon>
        <taxon>Leuconostoc</taxon>
    </lineage>
</organism>
<dbReference type="InterPro" id="IPR011008">
    <property type="entry name" value="Dimeric_a/b-barrel"/>
</dbReference>
<evidence type="ECO:0000256" key="1">
    <source>
        <dbReference type="ARBA" id="ARBA00007689"/>
    </source>
</evidence>
<feature type="domain" description="YCII-related" evidence="2">
    <location>
        <begin position="1"/>
        <end position="81"/>
    </location>
</feature>
<dbReference type="EMBL" id="CP037939">
    <property type="protein sequence ID" value="QBR47749.1"/>
    <property type="molecule type" value="Genomic_DNA"/>
</dbReference>
<dbReference type="Gene3D" id="3.30.70.1060">
    <property type="entry name" value="Dimeric alpha+beta barrel"/>
    <property type="match status" value="1"/>
</dbReference>
<reference evidence="3 4" key="1">
    <citation type="submission" date="2019-03" db="EMBL/GenBank/DDBJ databases">
        <title>Complete Genome Sequence of Leuconostoc kimchii strain NKJ218 Isolated from Homemade Kimchi.</title>
        <authorList>
            <person name="Jung J.Y."/>
            <person name="Jin H.M."/>
            <person name="Jung J.-W."/>
            <person name="Lee S.-Y."/>
            <person name="Ryu B.-G."/>
            <person name="Han S.-S."/>
            <person name="Kang H.K."/>
            <person name="Choi H.W."/>
            <person name="Chung E.J."/>
            <person name="Choi K.-M."/>
        </authorList>
    </citation>
    <scope>NUCLEOTIDE SEQUENCE [LARGE SCALE GENOMIC DNA]</scope>
    <source>
        <strain evidence="3 4">NKJ218</strain>
    </source>
</reference>
<accession>A0ABX5SK51</accession>
<protein>
    <recommendedName>
        <fullName evidence="2">YCII-related domain-containing protein</fullName>
    </recommendedName>
</protein>
<evidence type="ECO:0000313" key="3">
    <source>
        <dbReference type="EMBL" id="QBR47749.1"/>
    </source>
</evidence>
<comment type="similarity">
    <text evidence="1">Belongs to the YciI family.</text>
</comment>
<dbReference type="Proteomes" id="UP000295756">
    <property type="component" value="Chromosome"/>
</dbReference>
<dbReference type="InterPro" id="IPR005545">
    <property type="entry name" value="YCII"/>
</dbReference>
<dbReference type="RefSeq" id="WP_013103972.1">
    <property type="nucleotide sequence ID" value="NZ_CP037939.1"/>
</dbReference>
<dbReference type="Pfam" id="PF03795">
    <property type="entry name" value="YCII"/>
    <property type="match status" value="1"/>
</dbReference>
<name>A0ABX5SK51_9LACO</name>
<dbReference type="SUPFAM" id="SSF54909">
    <property type="entry name" value="Dimeric alpha+beta barrel"/>
    <property type="match status" value="1"/>
</dbReference>
<proteinExistence type="inferred from homology"/>